<dbReference type="GO" id="GO:0010133">
    <property type="term" value="P:L-proline catabolic process to L-glutamate"/>
    <property type="evidence" value="ECO:0007669"/>
    <property type="project" value="TreeGrafter"/>
</dbReference>
<feature type="domain" description="Aldehyde dehydrogenase" evidence="11">
    <location>
        <begin position="65"/>
        <end position="527"/>
    </location>
</feature>
<evidence type="ECO:0000256" key="6">
    <source>
        <dbReference type="ARBA" id="ARBA00048142"/>
    </source>
</evidence>
<dbReference type="FunFam" id="3.40.605.10:FF:000045">
    <property type="entry name" value="1-pyrroline-5-carboxylate dehydrogenase 1"/>
    <property type="match status" value="1"/>
</dbReference>
<sequence>MPVTSSRGPAPADARSLPEYAPTAYTDFGRPESRAAFEKALAEVRASFGQEQPLVIGGERVKGERTFESRNPARPAEVLGRFQSASQEQARRAVEVAHRAFQEWSRVPAAERAAFLLEAGRRMRERRHTFSAWMVYEVGKSWAEADGDTAEAIDFLEWYAREMLRYEAPQPLLQLPGERDSLVYLPLGVGAIIPPWNFPLAICAGMTSAAIVTGNTVVVKPSSDSPAIAWQFYALMEEVGLPPGVFNFVTGGGGTVGDALVRHPKTRFVSFTGSREVGVGINRLAAEVQPSQIWLKRVVAEMGGKDAIIVDEEADLDAAAQGVAASAFGFQGQKCSACSRVIVSRQVYEPFLEKLKAQVEKITVGEPDQAGVAMGPVINAAARDKILSYIEKGSKEGRLVTGGAAVAGKDGYFIQPTVIADVKPGAPIAQEEIFGPVLAVIPAASFDESLAIANNTEYGLTGAVYTRNREKIERAKREFFVGNLYINRKCTGAIVGVHPFGGFNMSGTDSKAGGRDYLLLFLQAKSVAEKVS</sequence>
<dbReference type="PANTHER" id="PTHR42862">
    <property type="entry name" value="DELTA-1-PYRROLINE-5-CARBOXYLATE DEHYDROGENASE 1, ISOFORM A-RELATED"/>
    <property type="match status" value="1"/>
</dbReference>
<dbReference type="EC" id="1.2.1.88" evidence="2"/>
<dbReference type="GO" id="GO:0004657">
    <property type="term" value="F:proline dehydrogenase activity"/>
    <property type="evidence" value="ECO:0007669"/>
    <property type="project" value="UniProtKB-ARBA"/>
</dbReference>
<reference evidence="12 13" key="1">
    <citation type="journal article" date="2019" name="Nat. Microbiol.">
        <title>Mediterranean grassland soil C-N compound turnover is dependent on rainfall and depth, and is mediated by genomically divergent microorganisms.</title>
        <authorList>
            <person name="Diamond S."/>
            <person name="Andeer P.F."/>
            <person name="Li Z."/>
            <person name="Crits-Christoph A."/>
            <person name="Burstein D."/>
            <person name="Anantharaman K."/>
            <person name="Lane K.R."/>
            <person name="Thomas B.C."/>
            <person name="Pan C."/>
            <person name="Northen T.R."/>
            <person name="Banfield J.F."/>
        </authorList>
    </citation>
    <scope>NUCLEOTIDE SEQUENCE [LARGE SCALE GENOMIC DNA]</scope>
    <source>
        <strain evidence="12">WS_8</strain>
    </source>
</reference>
<dbReference type="NCBIfam" id="NF002852">
    <property type="entry name" value="PRK03137.1"/>
    <property type="match status" value="1"/>
</dbReference>
<evidence type="ECO:0000256" key="5">
    <source>
        <dbReference type="ARBA" id="ARBA00032259"/>
    </source>
</evidence>
<evidence type="ECO:0000313" key="13">
    <source>
        <dbReference type="Proteomes" id="UP000316609"/>
    </source>
</evidence>
<gene>
    <name evidence="12" type="primary">pruA</name>
    <name evidence="12" type="ORF">E6K78_05750</name>
</gene>
<dbReference type="GO" id="GO:0009898">
    <property type="term" value="C:cytoplasmic side of plasma membrane"/>
    <property type="evidence" value="ECO:0007669"/>
    <property type="project" value="TreeGrafter"/>
</dbReference>
<dbReference type="Proteomes" id="UP000316609">
    <property type="component" value="Unassembled WGS sequence"/>
</dbReference>
<dbReference type="Gene3D" id="3.40.605.10">
    <property type="entry name" value="Aldehyde Dehydrogenase, Chain A, domain 1"/>
    <property type="match status" value="1"/>
</dbReference>
<comment type="caution">
    <text evidence="12">The sequence shown here is derived from an EMBL/GenBank/DDBJ whole genome shotgun (WGS) entry which is preliminary data.</text>
</comment>
<dbReference type="InterPro" id="IPR016163">
    <property type="entry name" value="Ald_DH_C"/>
</dbReference>
<keyword evidence="3 9" id="KW-0560">Oxidoreductase</keyword>
<dbReference type="CDD" id="cd07124">
    <property type="entry name" value="ALDH_PutA-P5CDH-RocA"/>
    <property type="match status" value="1"/>
</dbReference>
<evidence type="ECO:0000256" key="9">
    <source>
        <dbReference type="RuleBase" id="RU003345"/>
    </source>
</evidence>
<dbReference type="Pfam" id="PF00171">
    <property type="entry name" value="Aldedh"/>
    <property type="match status" value="1"/>
</dbReference>
<dbReference type="SUPFAM" id="SSF53720">
    <property type="entry name" value="ALDH-like"/>
    <property type="match status" value="1"/>
</dbReference>
<dbReference type="InterPro" id="IPR016162">
    <property type="entry name" value="Ald_DH_N"/>
</dbReference>
<dbReference type="EMBL" id="VBOY01000050">
    <property type="protein sequence ID" value="TMQ67011.1"/>
    <property type="molecule type" value="Genomic_DNA"/>
</dbReference>
<comment type="similarity">
    <text evidence="7">Belongs to the aldehyde dehydrogenase family. RocA subfamily.</text>
</comment>
<evidence type="ECO:0000259" key="11">
    <source>
        <dbReference type="Pfam" id="PF00171"/>
    </source>
</evidence>
<dbReference type="PROSITE" id="PS00687">
    <property type="entry name" value="ALDEHYDE_DEHYDR_GLU"/>
    <property type="match status" value="1"/>
</dbReference>
<dbReference type="PANTHER" id="PTHR42862:SF1">
    <property type="entry name" value="DELTA-1-PYRROLINE-5-CARBOXYLATE DEHYDROGENASE 2, ISOFORM A-RELATED"/>
    <property type="match status" value="1"/>
</dbReference>
<dbReference type="InterPro" id="IPR029510">
    <property type="entry name" value="Ald_DH_CS_GLU"/>
</dbReference>
<organism evidence="12 13">
    <name type="scientific">Eiseniibacteriota bacterium</name>
    <dbReference type="NCBI Taxonomy" id="2212470"/>
    <lineage>
        <taxon>Bacteria</taxon>
        <taxon>Candidatus Eiseniibacteriota</taxon>
    </lineage>
</organism>
<evidence type="ECO:0000256" key="10">
    <source>
        <dbReference type="SAM" id="MobiDB-lite"/>
    </source>
</evidence>
<evidence type="ECO:0000256" key="1">
    <source>
        <dbReference type="ARBA" id="ARBA00004786"/>
    </source>
</evidence>
<dbReference type="InterPro" id="IPR016161">
    <property type="entry name" value="Ald_DH/histidinol_DH"/>
</dbReference>
<evidence type="ECO:0000256" key="3">
    <source>
        <dbReference type="ARBA" id="ARBA00023002"/>
    </source>
</evidence>
<dbReference type="FunFam" id="3.40.309.10:FF:000005">
    <property type="entry name" value="1-pyrroline-5-carboxylate dehydrogenase 1"/>
    <property type="match status" value="1"/>
</dbReference>
<dbReference type="Gene3D" id="3.40.309.10">
    <property type="entry name" value="Aldehyde Dehydrogenase, Chain A, domain 2"/>
    <property type="match status" value="1"/>
</dbReference>
<dbReference type="InterPro" id="IPR005932">
    <property type="entry name" value="RocA"/>
</dbReference>
<dbReference type="InterPro" id="IPR050485">
    <property type="entry name" value="Proline_metab_enzyme"/>
</dbReference>
<keyword evidence="4" id="KW-0520">NAD</keyword>
<comment type="catalytic activity">
    <reaction evidence="6">
        <text>L-glutamate 5-semialdehyde + NAD(+) + H2O = L-glutamate + NADH + 2 H(+)</text>
        <dbReference type="Rhea" id="RHEA:30235"/>
        <dbReference type="ChEBI" id="CHEBI:15377"/>
        <dbReference type="ChEBI" id="CHEBI:15378"/>
        <dbReference type="ChEBI" id="CHEBI:29985"/>
        <dbReference type="ChEBI" id="CHEBI:57540"/>
        <dbReference type="ChEBI" id="CHEBI:57945"/>
        <dbReference type="ChEBI" id="CHEBI:58066"/>
        <dbReference type="EC" id="1.2.1.88"/>
    </reaction>
</comment>
<dbReference type="AlphaFoldDB" id="A0A538TTP7"/>
<feature type="region of interest" description="Disordered" evidence="10">
    <location>
        <begin position="1"/>
        <end position="28"/>
    </location>
</feature>
<evidence type="ECO:0000256" key="7">
    <source>
        <dbReference type="ARBA" id="ARBA00061617"/>
    </source>
</evidence>
<comment type="pathway">
    <text evidence="1">Amino-acid degradation; L-proline degradation into L-glutamate; L-glutamate from L-proline: step 2/2.</text>
</comment>
<protein>
    <recommendedName>
        <fullName evidence="5">L-glutamate gamma-semialdehyde dehydrogenase</fullName>
        <ecNumber evidence="2">1.2.1.88</ecNumber>
    </recommendedName>
    <alternativeName>
        <fullName evidence="5">L-glutamate gamma-semialdehyde dehydrogenase</fullName>
    </alternativeName>
</protein>
<dbReference type="PROSITE" id="PS00070">
    <property type="entry name" value="ALDEHYDE_DEHYDR_CYS"/>
    <property type="match status" value="1"/>
</dbReference>
<evidence type="ECO:0000313" key="12">
    <source>
        <dbReference type="EMBL" id="TMQ67011.1"/>
    </source>
</evidence>
<proteinExistence type="inferred from homology"/>
<dbReference type="InterPro" id="IPR016160">
    <property type="entry name" value="Ald_DH_CS_CYS"/>
</dbReference>
<evidence type="ECO:0000256" key="8">
    <source>
        <dbReference type="PROSITE-ProRule" id="PRU10007"/>
    </source>
</evidence>
<dbReference type="GO" id="GO:0003842">
    <property type="term" value="F:L-glutamate gamma-semialdehyde dehydrogenase activity"/>
    <property type="evidence" value="ECO:0007669"/>
    <property type="project" value="UniProtKB-EC"/>
</dbReference>
<dbReference type="InterPro" id="IPR015590">
    <property type="entry name" value="Aldehyde_DH_dom"/>
</dbReference>
<dbReference type="NCBIfam" id="TIGR01237">
    <property type="entry name" value="D1pyr5carbox2"/>
    <property type="match status" value="1"/>
</dbReference>
<evidence type="ECO:0000256" key="2">
    <source>
        <dbReference type="ARBA" id="ARBA00012884"/>
    </source>
</evidence>
<name>A0A538TTP7_UNCEI</name>
<evidence type="ECO:0000256" key="4">
    <source>
        <dbReference type="ARBA" id="ARBA00023027"/>
    </source>
</evidence>
<accession>A0A538TTP7</accession>
<feature type="active site" evidence="8">
    <location>
        <position position="301"/>
    </location>
</feature>